<protein>
    <submittedName>
        <fullName evidence="1">Uncharacterized protein</fullName>
    </submittedName>
</protein>
<dbReference type="Proteomes" id="UP000277212">
    <property type="component" value="Unassembled WGS sequence"/>
</dbReference>
<sequence length="122" mass="13560">MWYYLAAIASLSETTIELDWTGLDWTPWLPWSCAGRPYCNLAVLVLPGLTGCHRLAFTGTWYGALPYSPAFTLFTPRHGLRYNNRLSPEPRILSLSTSHTSTTSTLSSRSASALAFILILHP</sequence>
<evidence type="ECO:0000313" key="1">
    <source>
        <dbReference type="EMBL" id="RMJ11753.1"/>
    </source>
</evidence>
<gene>
    <name evidence="1" type="ORF">CDV36_008594</name>
</gene>
<reference evidence="1 2" key="1">
    <citation type="submission" date="2017-06" db="EMBL/GenBank/DDBJ databases">
        <title>Comparative genomic analysis of Ambrosia Fusariam Clade fungi.</title>
        <authorList>
            <person name="Stajich J.E."/>
            <person name="Carrillo J."/>
            <person name="Kijimoto T."/>
            <person name="Eskalen A."/>
            <person name="O'Donnell K."/>
            <person name="Kasson M."/>
        </authorList>
    </citation>
    <scope>NUCLEOTIDE SEQUENCE [LARGE SCALE GENOMIC DNA]</scope>
    <source>
        <strain evidence="1">UCR3666</strain>
    </source>
</reference>
<proteinExistence type="predicted"/>
<evidence type="ECO:0000313" key="2">
    <source>
        <dbReference type="Proteomes" id="UP000277212"/>
    </source>
</evidence>
<name>A0A3M2S2J2_9HYPO</name>
<dbReference type="AlphaFoldDB" id="A0A3M2S2J2"/>
<accession>A0A3M2S2J2</accession>
<organism evidence="1 2">
    <name type="scientific">Fusarium kuroshium</name>
    <dbReference type="NCBI Taxonomy" id="2010991"/>
    <lineage>
        <taxon>Eukaryota</taxon>
        <taxon>Fungi</taxon>
        <taxon>Dikarya</taxon>
        <taxon>Ascomycota</taxon>
        <taxon>Pezizomycotina</taxon>
        <taxon>Sordariomycetes</taxon>
        <taxon>Hypocreomycetidae</taxon>
        <taxon>Hypocreales</taxon>
        <taxon>Nectriaceae</taxon>
        <taxon>Fusarium</taxon>
        <taxon>Fusarium solani species complex</taxon>
    </lineage>
</organism>
<keyword evidence="2" id="KW-1185">Reference proteome</keyword>
<comment type="caution">
    <text evidence="1">The sequence shown here is derived from an EMBL/GenBank/DDBJ whole genome shotgun (WGS) entry which is preliminary data.</text>
</comment>
<dbReference type="EMBL" id="NKUJ01000157">
    <property type="protein sequence ID" value="RMJ11753.1"/>
    <property type="molecule type" value="Genomic_DNA"/>
</dbReference>